<evidence type="ECO:0000256" key="1">
    <source>
        <dbReference type="SAM" id="MobiDB-lite"/>
    </source>
</evidence>
<evidence type="ECO:0000313" key="4">
    <source>
        <dbReference type="Proteomes" id="UP001620626"/>
    </source>
</evidence>
<protein>
    <submittedName>
        <fullName evidence="3">Uncharacterized protein</fullName>
    </submittedName>
</protein>
<dbReference type="Proteomes" id="UP001620626">
    <property type="component" value="Unassembled WGS sequence"/>
</dbReference>
<evidence type="ECO:0000256" key="2">
    <source>
        <dbReference type="SAM" id="SignalP"/>
    </source>
</evidence>
<feature type="chain" id="PRO_5044756096" evidence="2">
    <location>
        <begin position="23"/>
        <end position="340"/>
    </location>
</feature>
<sequence length="340" mass="38515">MLLIAFLITCCLLSFPPIFVVCFAPSRFVVQPSNGKTGGRSWRCFKASSPLMPRGKQQQLSISKQQATKTSSTTSPLLLMKSNRQQRIPLIRPQGSANNKKLSPPSPQPPQRVPQPPQAVGCCFCCCFMCLFIYVFHSSNLGAADGLISFGSGEKTKRKSSEKHCPTFCVLSDMKQLLRVVLKDMKIFKKKHLTDIWQNNLENIEYIDFQTDNDQMEELRKKEEHLWDEMSDVKDEKQREKVNKELQEPSLKTQILFPLATTKILCRAENCRRNATSTPRLRSLQPTLSTKSVPTTSSCRFSSCSSLDHRLHFELVLALLPSNFLPSLLHCPSPASHFHQ</sequence>
<dbReference type="EMBL" id="JBICBT010000676">
    <property type="protein sequence ID" value="KAL3105844.1"/>
    <property type="molecule type" value="Genomic_DNA"/>
</dbReference>
<accession>A0ABD2KSQ5</accession>
<feature type="compositionally biased region" description="Pro residues" evidence="1">
    <location>
        <begin position="104"/>
        <end position="113"/>
    </location>
</feature>
<evidence type="ECO:0000313" key="3">
    <source>
        <dbReference type="EMBL" id="KAL3105844.1"/>
    </source>
</evidence>
<comment type="caution">
    <text evidence="3">The sequence shown here is derived from an EMBL/GenBank/DDBJ whole genome shotgun (WGS) entry which is preliminary data.</text>
</comment>
<keyword evidence="2" id="KW-0732">Signal</keyword>
<feature type="signal peptide" evidence="2">
    <location>
        <begin position="1"/>
        <end position="22"/>
    </location>
</feature>
<feature type="region of interest" description="Disordered" evidence="1">
    <location>
        <begin position="52"/>
        <end position="78"/>
    </location>
</feature>
<gene>
    <name evidence="3" type="ORF">niasHT_026619</name>
</gene>
<feature type="region of interest" description="Disordered" evidence="1">
    <location>
        <begin position="90"/>
        <end position="113"/>
    </location>
</feature>
<keyword evidence="4" id="KW-1185">Reference proteome</keyword>
<reference evidence="3 4" key="1">
    <citation type="submission" date="2024-10" db="EMBL/GenBank/DDBJ databases">
        <authorList>
            <person name="Kim D."/>
        </authorList>
    </citation>
    <scope>NUCLEOTIDE SEQUENCE [LARGE SCALE GENOMIC DNA]</scope>
    <source>
        <strain evidence="3">BH-2024</strain>
    </source>
</reference>
<organism evidence="3 4">
    <name type="scientific">Heterodera trifolii</name>
    <dbReference type="NCBI Taxonomy" id="157864"/>
    <lineage>
        <taxon>Eukaryota</taxon>
        <taxon>Metazoa</taxon>
        <taxon>Ecdysozoa</taxon>
        <taxon>Nematoda</taxon>
        <taxon>Chromadorea</taxon>
        <taxon>Rhabditida</taxon>
        <taxon>Tylenchina</taxon>
        <taxon>Tylenchomorpha</taxon>
        <taxon>Tylenchoidea</taxon>
        <taxon>Heteroderidae</taxon>
        <taxon>Heteroderinae</taxon>
        <taxon>Heterodera</taxon>
    </lineage>
</organism>
<name>A0ABD2KSQ5_9BILA</name>
<dbReference type="AlphaFoldDB" id="A0ABD2KSQ5"/>
<proteinExistence type="predicted"/>
<feature type="compositionally biased region" description="Low complexity" evidence="1">
    <location>
        <begin position="63"/>
        <end position="78"/>
    </location>
</feature>